<keyword evidence="4" id="KW-0573">Peptidoglycan synthesis</keyword>
<dbReference type="PROSITE" id="PS51257">
    <property type="entry name" value="PROKAR_LIPOPROTEIN"/>
    <property type="match status" value="1"/>
</dbReference>
<gene>
    <name evidence="9" type="ORF">BJL90_00370</name>
    <name evidence="10" type="ORF">CLFO_33030</name>
</gene>
<keyword evidence="3" id="KW-0133">Cell shape</keyword>
<dbReference type="GO" id="GO:0009252">
    <property type="term" value="P:peptidoglycan biosynthetic process"/>
    <property type="evidence" value="ECO:0007669"/>
    <property type="project" value="UniProtKB-KW"/>
</dbReference>
<dbReference type="SUPFAM" id="SSF141523">
    <property type="entry name" value="L,D-transpeptidase catalytic domain-like"/>
    <property type="match status" value="1"/>
</dbReference>
<evidence type="ECO:0000256" key="6">
    <source>
        <dbReference type="SAM" id="MobiDB-lite"/>
    </source>
</evidence>
<keyword evidence="11" id="KW-1185">Reference proteome</keyword>
<dbReference type="Proteomes" id="UP000177894">
    <property type="component" value="Chromosome"/>
</dbReference>
<dbReference type="InterPro" id="IPR038063">
    <property type="entry name" value="Transpep_catalytic_dom"/>
</dbReference>
<dbReference type="CDD" id="cd16913">
    <property type="entry name" value="YkuD_like"/>
    <property type="match status" value="1"/>
</dbReference>
<keyword evidence="7" id="KW-0732">Signal</keyword>
<evidence type="ECO:0000256" key="3">
    <source>
        <dbReference type="ARBA" id="ARBA00022960"/>
    </source>
</evidence>
<proteinExistence type="predicted"/>
<dbReference type="KEGG" id="cfm:BJL90_00370"/>
<evidence type="ECO:0000313" key="9">
    <source>
        <dbReference type="EMBL" id="AOY74540.1"/>
    </source>
</evidence>
<accession>A0AAC9RNP4</accession>
<feature type="domain" description="L,D-TPase catalytic" evidence="8">
    <location>
        <begin position="322"/>
        <end position="456"/>
    </location>
</feature>
<evidence type="ECO:0000313" key="10">
    <source>
        <dbReference type="EMBL" id="ARE88897.1"/>
    </source>
</evidence>
<evidence type="ECO:0000259" key="8">
    <source>
        <dbReference type="Pfam" id="PF03734"/>
    </source>
</evidence>
<dbReference type="RefSeq" id="WP_070963303.1">
    <property type="nucleotide sequence ID" value="NZ_CP017603.1"/>
</dbReference>
<reference evidence="9 11" key="1">
    <citation type="submission" date="2016-10" db="EMBL/GenBank/DDBJ databases">
        <title>Complete Genome Sequence of Acetogen Clostridium formicoaceticum ATCC 27076.</title>
        <authorList>
            <person name="Bao T."/>
            <person name="Cheng C."/>
            <person name="Zhao J."/>
            <person name="Yang S.-T."/>
            <person name="Wang J."/>
            <person name="Wang M."/>
        </authorList>
    </citation>
    <scope>NUCLEOTIDE SEQUENCE [LARGE SCALE GENOMIC DNA]</scope>
    <source>
        <strain evidence="9 11">ATCC 27076</strain>
    </source>
</reference>
<organism evidence="10 12">
    <name type="scientific">Clostridium formicaceticum</name>
    <dbReference type="NCBI Taxonomy" id="1497"/>
    <lineage>
        <taxon>Bacteria</taxon>
        <taxon>Bacillati</taxon>
        <taxon>Bacillota</taxon>
        <taxon>Clostridia</taxon>
        <taxon>Eubacteriales</taxon>
        <taxon>Clostridiaceae</taxon>
        <taxon>Clostridium</taxon>
    </lineage>
</organism>
<dbReference type="GO" id="GO:0008360">
    <property type="term" value="P:regulation of cell shape"/>
    <property type="evidence" value="ECO:0007669"/>
    <property type="project" value="UniProtKB-KW"/>
</dbReference>
<dbReference type="AlphaFoldDB" id="A0AAC9RNP4"/>
<sequence length="464" mass="52682">MYKKITLALFVIMMIVLSSCAYRRNLPPDETPAPRQQSTPAEDVPKEDRLAKPQGEAVEENINGFNLEDDLRITENTQEEEENRISYLNQQQKTEVLQEIGSKKMNTVLQEYSTTLPETINDAIQYFQYDISFDYFLVTAEEGAEILENPAPDATVVAQVESLEKLSLLQRVEGEALEDSSIWYRVGFEDDNGVGEGYLHATTGVPRNFRFDRMEEAINQLRQQVAQGDLHFVSNYKNQNGAPPQKGDAAVDAYGYRVYHSAPAYQQADTNSEFRYIPDGMLVRIIEETEEFYHIDVPTFGGDYYIPKQYIDPDVTLSRLEHVVVVDRDQQNQASFELGEDELHLVSYTLSTTGIPGDFSFETTLGSYKVIEKRDRFEYLESGTQDIAGYAPFAVRFTGGAYIHGVPVAYEKEDGEKIDPGLIEYLHTIGTFPRSNMCVRNFTSHAEFLHNWINVENGAVIVIE</sequence>
<evidence type="ECO:0000256" key="4">
    <source>
        <dbReference type="ARBA" id="ARBA00022984"/>
    </source>
</evidence>
<evidence type="ECO:0000256" key="7">
    <source>
        <dbReference type="SAM" id="SignalP"/>
    </source>
</evidence>
<evidence type="ECO:0000256" key="2">
    <source>
        <dbReference type="ARBA" id="ARBA00022679"/>
    </source>
</evidence>
<dbReference type="InterPro" id="IPR005490">
    <property type="entry name" value="LD_TPept_cat_dom"/>
</dbReference>
<reference evidence="10 12" key="2">
    <citation type="submission" date="2017-03" db="EMBL/GenBank/DDBJ databases">
        <title>Complete sequence of Clostridium formicaceticum DSM 92.</title>
        <authorList>
            <person name="Poehlein A."/>
            <person name="Karl M."/>
            <person name="Bengelsdorf F.R."/>
            <person name="Duerre P."/>
            <person name="Daniel R."/>
        </authorList>
    </citation>
    <scope>NUCLEOTIDE SEQUENCE [LARGE SCALE GENOMIC DNA]</scope>
    <source>
        <strain evidence="10 12">DSM 92</strain>
    </source>
</reference>
<feature type="chain" id="PRO_5042035977" evidence="7">
    <location>
        <begin position="22"/>
        <end position="464"/>
    </location>
</feature>
<dbReference type="EMBL" id="CP017603">
    <property type="protein sequence ID" value="AOY74540.1"/>
    <property type="molecule type" value="Genomic_DNA"/>
</dbReference>
<evidence type="ECO:0000256" key="5">
    <source>
        <dbReference type="ARBA" id="ARBA00023316"/>
    </source>
</evidence>
<dbReference type="Gene3D" id="2.40.440.10">
    <property type="entry name" value="L,D-transpeptidase catalytic domain-like"/>
    <property type="match status" value="1"/>
</dbReference>
<evidence type="ECO:0000256" key="1">
    <source>
        <dbReference type="ARBA" id="ARBA00004752"/>
    </source>
</evidence>
<protein>
    <submittedName>
        <fullName evidence="9 10">L,D-transpeptidase</fullName>
    </submittedName>
</protein>
<dbReference type="Proteomes" id="UP000192478">
    <property type="component" value="Chromosome"/>
</dbReference>
<keyword evidence="5" id="KW-0961">Cell wall biogenesis/degradation</keyword>
<feature type="region of interest" description="Disordered" evidence="6">
    <location>
        <begin position="27"/>
        <end position="51"/>
    </location>
</feature>
<dbReference type="GO" id="GO:0071555">
    <property type="term" value="P:cell wall organization"/>
    <property type="evidence" value="ECO:0007669"/>
    <property type="project" value="UniProtKB-KW"/>
</dbReference>
<comment type="pathway">
    <text evidence="1">Cell wall biogenesis; peptidoglycan biosynthesis.</text>
</comment>
<dbReference type="Pfam" id="PF03734">
    <property type="entry name" value="YkuD"/>
    <property type="match status" value="1"/>
</dbReference>
<dbReference type="EMBL" id="CP020559">
    <property type="protein sequence ID" value="ARE88897.1"/>
    <property type="molecule type" value="Genomic_DNA"/>
</dbReference>
<feature type="signal peptide" evidence="7">
    <location>
        <begin position="1"/>
        <end position="21"/>
    </location>
</feature>
<evidence type="ECO:0000313" key="11">
    <source>
        <dbReference type="Proteomes" id="UP000177894"/>
    </source>
</evidence>
<name>A0AAC9RNP4_9CLOT</name>
<evidence type="ECO:0000313" key="12">
    <source>
        <dbReference type="Proteomes" id="UP000192478"/>
    </source>
</evidence>
<keyword evidence="2" id="KW-0808">Transferase</keyword>
<dbReference type="GO" id="GO:0016740">
    <property type="term" value="F:transferase activity"/>
    <property type="evidence" value="ECO:0007669"/>
    <property type="project" value="UniProtKB-KW"/>
</dbReference>